<sequence>MYRMSQKVAIERVQVRGAIPYLGTNTTEDGQQVPLYSSNPDIVMRWLCDGWRCRYNQLRSRRQKWDKTRQALIPLGDEPDMRADKQARAECSWLAAIPAMILQSPNRIENTDWWSANKRRKTLRKQHRNPGMMPRFKSRRDDLYFVCWHNRGMNANWRQFNKHHGEIIITGQNPKPVNLAGQPCRYRIHIRVRVSQPIRDYTSIGVNWTRKTVVFINEPLPIARERTNRMVGLDRGVAHTLATSDGGFIDLPKARLARIDREIRRRQKAQARRVKLSGEPVNEYRRHASRAYRRTQAQIAGLYAKAHRIIDDWQHKTTTALVRAYDLIAIENLNLQGMTRRANIKPDPNHAGRFLPNGQAAKRGLNHSLRAAALGGIASKLEYKTQAAAHSRLILVNPAYTSRTCSKCGHCAKENRESQAVFQCQQCHTRMNADVNAAINILNRGVDHVLGLDEAERAITTQDARTVQHGESAIVARGTSTRP</sequence>
<dbReference type="Pfam" id="PF01385">
    <property type="entry name" value="OrfB_IS605"/>
    <property type="match status" value="1"/>
</dbReference>
<evidence type="ECO:0000256" key="2">
    <source>
        <dbReference type="ARBA" id="ARBA00011044"/>
    </source>
</evidence>
<keyword evidence="4" id="KW-0238">DNA-binding</keyword>
<comment type="similarity">
    <text evidence="2">In the N-terminal section; belongs to the transposase 2 family.</text>
</comment>
<protein>
    <submittedName>
        <fullName evidence="8">Transposase</fullName>
    </submittedName>
</protein>
<proteinExistence type="inferred from homology"/>
<dbReference type="AlphaFoldDB" id="A0A7K1J726"/>
<keyword evidence="5" id="KW-0233">DNA recombination</keyword>
<gene>
    <name evidence="8" type="ORF">GSD1FS_1793</name>
</gene>
<dbReference type="PANTHER" id="PTHR30405:SF11">
    <property type="entry name" value="RNA-GUIDED DNA ENDONUCLEASE RV2885C-RELATED"/>
    <property type="match status" value="1"/>
</dbReference>
<name>A0A7K1J726_9BIFI</name>
<evidence type="ECO:0000313" key="9">
    <source>
        <dbReference type="Proteomes" id="UP000487882"/>
    </source>
</evidence>
<dbReference type="GO" id="GO:0006310">
    <property type="term" value="P:DNA recombination"/>
    <property type="evidence" value="ECO:0007669"/>
    <property type="project" value="UniProtKB-KW"/>
</dbReference>
<keyword evidence="3" id="KW-0815">Transposition</keyword>
<dbReference type="GO" id="GO:0032196">
    <property type="term" value="P:transposition"/>
    <property type="evidence" value="ECO:0007669"/>
    <property type="project" value="UniProtKB-KW"/>
</dbReference>
<evidence type="ECO:0000259" key="7">
    <source>
        <dbReference type="Pfam" id="PF07282"/>
    </source>
</evidence>
<evidence type="ECO:0000256" key="4">
    <source>
        <dbReference type="ARBA" id="ARBA00023125"/>
    </source>
</evidence>
<dbReference type="Proteomes" id="UP000487882">
    <property type="component" value="Unassembled WGS sequence"/>
</dbReference>
<keyword evidence="9" id="KW-1185">Reference proteome</keyword>
<dbReference type="EMBL" id="WNLP01000010">
    <property type="protein sequence ID" value="MUH60422.1"/>
    <property type="molecule type" value="Genomic_DNA"/>
</dbReference>
<dbReference type="InterPro" id="IPR010095">
    <property type="entry name" value="Cas12f1-like_TNB"/>
</dbReference>
<evidence type="ECO:0000313" key="8">
    <source>
        <dbReference type="EMBL" id="MUH60422.1"/>
    </source>
</evidence>
<dbReference type="Pfam" id="PF07282">
    <property type="entry name" value="Cas12f1-like_TNB"/>
    <property type="match status" value="1"/>
</dbReference>
<reference evidence="8 9" key="1">
    <citation type="submission" date="2019-09" db="EMBL/GenBank/DDBJ databases">
        <title>Bifidobacterium canis sp. nov., isolated from the digestive tract of German Shepherd dog puppy.</title>
        <authorList>
            <person name="Bunesova V."/>
        </authorList>
    </citation>
    <scope>NUCLEOTIDE SEQUENCE [LARGE SCALE GENOMIC DNA]</scope>
    <source>
        <strain evidence="8 9">GSD1FS</strain>
    </source>
</reference>
<feature type="domain" description="Cas12f1-like TNB" evidence="7">
    <location>
        <begin position="378"/>
        <end position="441"/>
    </location>
</feature>
<dbReference type="InterPro" id="IPR051399">
    <property type="entry name" value="RNA-guided_DNA_endo/Transpos"/>
</dbReference>
<organism evidence="8 9">
    <name type="scientific">Bifidobacterium canis</name>
    <dbReference type="NCBI Taxonomy" id="2610880"/>
    <lineage>
        <taxon>Bacteria</taxon>
        <taxon>Bacillati</taxon>
        <taxon>Actinomycetota</taxon>
        <taxon>Actinomycetes</taxon>
        <taxon>Bifidobacteriales</taxon>
        <taxon>Bifidobacteriaceae</taxon>
        <taxon>Bifidobacterium</taxon>
    </lineage>
</organism>
<comment type="caution">
    <text evidence="8">The sequence shown here is derived from an EMBL/GenBank/DDBJ whole genome shotgun (WGS) entry which is preliminary data.</text>
</comment>
<evidence type="ECO:0000256" key="1">
    <source>
        <dbReference type="ARBA" id="ARBA00008761"/>
    </source>
</evidence>
<evidence type="ECO:0000259" key="6">
    <source>
        <dbReference type="Pfam" id="PF01385"/>
    </source>
</evidence>
<evidence type="ECO:0000256" key="5">
    <source>
        <dbReference type="ARBA" id="ARBA00023172"/>
    </source>
</evidence>
<feature type="domain" description="Probable transposase IS891/IS1136/IS1341" evidence="6">
    <location>
        <begin position="222"/>
        <end position="341"/>
    </location>
</feature>
<evidence type="ECO:0000256" key="3">
    <source>
        <dbReference type="ARBA" id="ARBA00022578"/>
    </source>
</evidence>
<accession>A0A7K1J726</accession>
<dbReference type="NCBIfam" id="NF040570">
    <property type="entry name" value="guided_TnpB"/>
    <property type="match status" value="1"/>
</dbReference>
<dbReference type="GO" id="GO:0003677">
    <property type="term" value="F:DNA binding"/>
    <property type="evidence" value="ECO:0007669"/>
    <property type="project" value="UniProtKB-KW"/>
</dbReference>
<dbReference type="PANTHER" id="PTHR30405">
    <property type="entry name" value="TRANSPOSASE"/>
    <property type="match status" value="1"/>
</dbReference>
<comment type="similarity">
    <text evidence="1">In the C-terminal section; belongs to the transposase 35 family.</text>
</comment>
<dbReference type="InterPro" id="IPR001959">
    <property type="entry name" value="Transposase"/>
</dbReference>